<proteinExistence type="predicted"/>
<dbReference type="Proteomes" id="UP000306954">
    <property type="component" value="Unassembled WGS sequence"/>
</dbReference>
<dbReference type="Proteomes" id="UP000310689">
    <property type="component" value="Unassembled WGS sequence"/>
</dbReference>
<reference evidence="3 4" key="1">
    <citation type="submission" date="2019-03" db="EMBL/GenBank/DDBJ databases">
        <title>Sequencing 23 genomes of Wallemia ichthyophaga.</title>
        <authorList>
            <person name="Gostincar C."/>
        </authorList>
    </citation>
    <scope>NUCLEOTIDE SEQUENCE [LARGE SCALE GENOMIC DNA]</scope>
    <source>
        <strain evidence="2 4">EXF-6200</strain>
        <strain evidence="1 3">EXF-8621</strain>
    </source>
</reference>
<organism evidence="2 4">
    <name type="scientific">Wallemia ichthyophaga</name>
    <dbReference type="NCBI Taxonomy" id="245174"/>
    <lineage>
        <taxon>Eukaryota</taxon>
        <taxon>Fungi</taxon>
        <taxon>Dikarya</taxon>
        <taxon>Basidiomycota</taxon>
        <taxon>Wallemiomycotina</taxon>
        <taxon>Wallemiomycetes</taxon>
        <taxon>Wallemiales</taxon>
        <taxon>Wallemiaceae</taxon>
        <taxon>Wallemia</taxon>
    </lineage>
</organism>
<name>A0A4T0I2W3_WALIC</name>
<dbReference type="EMBL" id="SPOF01000025">
    <property type="protein sequence ID" value="TIB11269.1"/>
    <property type="molecule type" value="Genomic_DNA"/>
</dbReference>
<sequence length="77" mass="8422">MIIRISSAAIAPTSMINSIKSKALVSNERSRTNDFNLFSQESCNSEQQDNHFNTFASTALTKQLSADSTNSSTFDLS</sequence>
<evidence type="ECO:0000313" key="2">
    <source>
        <dbReference type="EMBL" id="TIB39488.1"/>
    </source>
</evidence>
<evidence type="ECO:0000313" key="4">
    <source>
        <dbReference type="Proteomes" id="UP000310689"/>
    </source>
</evidence>
<accession>A0A4T0I2W3</accession>
<dbReference type="EMBL" id="SPOI01000032">
    <property type="protein sequence ID" value="TIB39488.1"/>
    <property type="molecule type" value="Genomic_DNA"/>
</dbReference>
<evidence type="ECO:0000313" key="3">
    <source>
        <dbReference type="Proteomes" id="UP000306954"/>
    </source>
</evidence>
<protein>
    <submittedName>
        <fullName evidence="2">Uncharacterized protein</fullName>
    </submittedName>
</protein>
<dbReference type="AlphaFoldDB" id="A0A4T0I2W3"/>
<comment type="caution">
    <text evidence="2">The sequence shown here is derived from an EMBL/GenBank/DDBJ whole genome shotgun (WGS) entry which is preliminary data.</text>
</comment>
<evidence type="ECO:0000313" key="1">
    <source>
        <dbReference type="EMBL" id="TIB11269.1"/>
    </source>
</evidence>
<gene>
    <name evidence="2" type="ORF">E3P86_01107</name>
    <name evidence="1" type="ORF">E3P90_02498</name>
</gene>